<sequence>MIAVASRCGVDHGHGSAVRQGSQDRQRAQGDTNMGIEMKHALATQKDNVVRVSVPAEILFDFKKFAGIQKDILGRLGCAACTSGHDIRWDITRNFVVDIKGQIHESAPRGW</sequence>
<evidence type="ECO:0000313" key="3">
    <source>
        <dbReference type="Proteomes" id="UP000541636"/>
    </source>
</evidence>
<feature type="region of interest" description="Disordered" evidence="1">
    <location>
        <begin position="1"/>
        <end position="30"/>
    </location>
</feature>
<protein>
    <submittedName>
        <fullName evidence="2">Uncharacterized protein</fullName>
    </submittedName>
</protein>
<name>A0A846ZJ36_9GAMM</name>
<gene>
    <name evidence="2" type="ORF">HF690_01315</name>
</gene>
<dbReference type="Proteomes" id="UP000541636">
    <property type="component" value="Unassembled WGS sequence"/>
</dbReference>
<reference evidence="2 3" key="1">
    <citation type="journal article" date="2017" name="Int. J. Syst. Evol. Microbiol.">
        <title>Oleiagrimonas citrea sp. nov., a marine bacterium isolated from tidal flat sediment and emended description of the genus Oleiagrimonas Fang et al. 2015 and Oleiagrimonas soli.</title>
        <authorList>
            <person name="Yang S.H."/>
            <person name="Seo H.S."/>
            <person name="Seong C.N."/>
            <person name="Kwon K.K."/>
        </authorList>
    </citation>
    <scope>NUCLEOTIDE SEQUENCE [LARGE SCALE GENOMIC DNA]</scope>
    <source>
        <strain evidence="2 3">MEBiC09124</strain>
    </source>
</reference>
<evidence type="ECO:0000256" key="1">
    <source>
        <dbReference type="SAM" id="MobiDB-lite"/>
    </source>
</evidence>
<dbReference type="AlphaFoldDB" id="A0A846ZJ36"/>
<organism evidence="2 3">
    <name type="scientific">Oleiagrimonas citrea</name>
    <dbReference type="NCBI Taxonomy" id="1665687"/>
    <lineage>
        <taxon>Bacteria</taxon>
        <taxon>Pseudomonadati</taxon>
        <taxon>Pseudomonadota</taxon>
        <taxon>Gammaproteobacteria</taxon>
        <taxon>Lysobacterales</taxon>
        <taxon>Rhodanobacteraceae</taxon>
        <taxon>Oleiagrimonas</taxon>
    </lineage>
</organism>
<keyword evidence="3" id="KW-1185">Reference proteome</keyword>
<dbReference type="EMBL" id="JAAZQD010000001">
    <property type="protein sequence ID" value="NKZ37589.1"/>
    <property type="molecule type" value="Genomic_DNA"/>
</dbReference>
<evidence type="ECO:0000313" key="2">
    <source>
        <dbReference type="EMBL" id="NKZ37589.1"/>
    </source>
</evidence>
<proteinExistence type="predicted"/>
<accession>A0A846ZJ36</accession>
<comment type="caution">
    <text evidence="2">The sequence shown here is derived from an EMBL/GenBank/DDBJ whole genome shotgun (WGS) entry which is preliminary data.</text>
</comment>